<dbReference type="InterPro" id="IPR007484">
    <property type="entry name" value="Peptidase_M28"/>
</dbReference>
<reference evidence="4" key="1">
    <citation type="submission" date="2016-10" db="EMBL/GenBank/DDBJ databases">
        <authorList>
            <person name="Varghese N."/>
            <person name="Submissions S."/>
        </authorList>
    </citation>
    <scope>NUCLEOTIDE SEQUENCE [LARGE SCALE GENOMIC DNA]</scope>
    <source>
        <strain evidence="4">DSM 17298</strain>
    </source>
</reference>
<proteinExistence type="predicted"/>
<name>A0A1H5VAJ9_9BACT</name>
<organism evidence="3 4">
    <name type="scientific">Algoriphagus boritolerans DSM 17298 = JCM 18970</name>
    <dbReference type="NCBI Taxonomy" id="1120964"/>
    <lineage>
        <taxon>Bacteria</taxon>
        <taxon>Pseudomonadati</taxon>
        <taxon>Bacteroidota</taxon>
        <taxon>Cytophagia</taxon>
        <taxon>Cytophagales</taxon>
        <taxon>Cyclobacteriaceae</taxon>
        <taxon>Algoriphagus</taxon>
    </lineage>
</organism>
<dbReference type="Gene3D" id="2.30.42.10">
    <property type="match status" value="1"/>
</dbReference>
<dbReference type="PROSITE" id="PS51257">
    <property type="entry name" value="PROKAR_LIPOPROTEIN"/>
    <property type="match status" value="1"/>
</dbReference>
<feature type="signal peptide" evidence="1">
    <location>
        <begin position="1"/>
        <end position="20"/>
    </location>
</feature>
<feature type="chain" id="PRO_5009287064" evidence="1">
    <location>
        <begin position="21"/>
        <end position="413"/>
    </location>
</feature>
<keyword evidence="1" id="KW-0732">Signal</keyword>
<accession>A0A1H5VAJ9</accession>
<evidence type="ECO:0000313" key="4">
    <source>
        <dbReference type="Proteomes" id="UP000236736"/>
    </source>
</evidence>
<dbReference type="PANTHER" id="PTHR12147:SF26">
    <property type="entry name" value="PEPTIDASE M28 DOMAIN-CONTAINING PROTEIN"/>
    <property type="match status" value="1"/>
</dbReference>
<dbReference type="Proteomes" id="UP000236736">
    <property type="component" value="Unassembled WGS sequence"/>
</dbReference>
<dbReference type="AlphaFoldDB" id="A0A1H5VAJ9"/>
<gene>
    <name evidence="3" type="ORF">SAMN03080598_01624</name>
</gene>
<dbReference type="RefSeq" id="WP_103924298.1">
    <property type="nucleotide sequence ID" value="NZ_FNVR01000006.1"/>
</dbReference>
<evidence type="ECO:0000313" key="3">
    <source>
        <dbReference type="EMBL" id="SEF84392.1"/>
    </source>
</evidence>
<dbReference type="InterPro" id="IPR045175">
    <property type="entry name" value="M28_fam"/>
</dbReference>
<dbReference type="CDD" id="cd05663">
    <property type="entry name" value="M28_like_PA_PDZ_associated"/>
    <property type="match status" value="1"/>
</dbReference>
<evidence type="ECO:0000256" key="1">
    <source>
        <dbReference type="SAM" id="SignalP"/>
    </source>
</evidence>
<dbReference type="Pfam" id="PF04389">
    <property type="entry name" value="Peptidase_M28"/>
    <property type="match status" value="1"/>
</dbReference>
<dbReference type="GO" id="GO:0008235">
    <property type="term" value="F:metalloexopeptidase activity"/>
    <property type="evidence" value="ECO:0007669"/>
    <property type="project" value="InterPro"/>
</dbReference>
<dbReference type="SMART" id="SM00228">
    <property type="entry name" value="PDZ"/>
    <property type="match status" value="1"/>
</dbReference>
<dbReference type="SUPFAM" id="SSF50156">
    <property type="entry name" value="PDZ domain-like"/>
    <property type="match status" value="1"/>
</dbReference>
<dbReference type="InterPro" id="IPR001478">
    <property type="entry name" value="PDZ"/>
</dbReference>
<sequence>MNKSTSFFLLVLCCTLTAFACDGPPSDSKLLASLKEDVTFLAADDLEGRAIGSAGEQKAAEYLAEEFEKLGLQPKGIEGFFQPFTVSKPSNPHEEALIGTDGAGITGRNVIAFLDKKSDKTIVIGAHFDHLGMGGQGSLHRGDSAIHNGADDNASGTAALLALAEILKHEELSSNVLFIAFSGEENGLWGSNYFVKNPTIDLASVNYMVNMDMIGRLNEEKSLAVYGVGTSPSFSGILDSINTDSLKIITTESGVGPSDHTSFYLQDLPVLHFFTGQHEDYHKPSDDADKINYEGLVKVVRYISRVVTSLDAEPKLAFTKTKDSSDSPRFTVSMGVVPDYMFDGKGMRIDGVSEGKPAQAAGLLKGDVVVQLGDSTVYDMMSYMRALSTFQKGDSTKVVIERSGQKVEAVVKF</sequence>
<protein>
    <submittedName>
        <fullName evidence="3">PDZ domain-containing protein</fullName>
    </submittedName>
</protein>
<dbReference type="EMBL" id="FNVR01000006">
    <property type="protein sequence ID" value="SEF84392.1"/>
    <property type="molecule type" value="Genomic_DNA"/>
</dbReference>
<dbReference type="STRING" id="1120964.GCA_001313265_01671"/>
<evidence type="ECO:0000259" key="2">
    <source>
        <dbReference type="SMART" id="SM00228"/>
    </source>
</evidence>
<dbReference type="Gene3D" id="3.40.630.10">
    <property type="entry name" value="Zn peptidases"/>
    <property type="match status" value="1"/>
</dbReference>
<dbReference type="SUPFAM" id="SSF53187">
    <property type="entry name" value="Zn-dependent exopeptidases"/>
    <property type="match status" value="1"/>
</dbReference>
<dbReference type="Pfam" id="PF13180">
    <property type="entry name" value="PDZ_2"/>
    <property type="match status" value="1"/>
</dbReference>
<dbReference type="PANTHER" id="PTHR12147">
    <property type="entry name" value="METALLOPEPTIDASE M28 FAMILY MEMBER"/>
    <property type="match status" value="1"/>
</dbReference>
<dbReference type="InterPro" id="IPR036034">
    <property type="entry name" value="PDZ_sf"/>
</dbReference>
<feature type="domain" description="PDZ" evidence="2">
    <location>
        <begin position="332"/>
        <end position="404"/>
    </location>
</feature>
<keyword evidence="4" id="KW-1185">Reference proteome</keyword>
<dbReference type="GO" id="GO:0006508">
    <property type="term" value="P:proteolysis"/>
    <property type="evidence" value="ECO:0007669"/>
    <property type="project" value="InterPro"/>
</dbReference>
<dbReference type="OrthoDB" id="1521787at2"/>